<gene>
    <name evidence="1" type="ORF">S03H2_22688</name>
</gene>
<name>X1F276_9ZZZZ</name>
<organism evidence="1">
    <name type="scientific">marine sediment metagenome</name>
    <dbReference type="NCBI Taxonomy" id="412755"/>
    <lineage>
        <taxon>unclassified sequences</taxon>
        <taxon>metagenomes</taxon>
        <taxon>ecological metagenomes</taxon>
    </lineage>
</organism>
<reference evidence="1" key="1">
    <citation type="journal article" date="2014" name="Front. Microbiol.">
        <title>High frequency of phylogenetically diverse reductive dehalogenase-homologous genes in deep subseafloor sedimentary metagenomes.</title>
        <authorList>
            <person name="Kawai M."/>
            <person name="Futagami T."/>
            <person name="Toyoda A."/>
            <person name="Takaki Y."/>
            <person name="Nishi S."/>
            <person name="Hori S."/>
            <person name="Arai W."/>
            <person name="Tsubouchi T."/>
            <person name="Morono Y."/>
            <person name="Uchiyama I."/>
            <person name="Ito T."/>
            <person name="Fujiyama A."/>
            <person name="Inagaki F."/>
            <person name="Takami H."/>
        </authorList>
    </citation>
    <scope>NUCLEOTIDE SEQUENCE</scope>
    <source>
        <strain evidence="1">Expedition CK06-06</strain>
    </source>
</reference>
<accession>X1F276</accession>
<dbReference type="AlphaFoldDB" id="X1F276"/>
<protein>
    <submittedName>
        <fullName evidence="1">Uncharacterized protein</fullName>
    </submittedName>
</protein>
<proteinExistence type="predicted"/>
<sequence>MKILARDQFNCSFILTEILRKFVSRFTIHEFNDNSLGQAATKLANRKRSGDAPPLLAGFKLYTFGQKLQGKKTAFSG</sequence>
<evidence type="ECO:0000313" key="1">
    <source>
        <dbReference type="EMBL" id="GAH39012.1"/>
    </source>
</evidence>
<dbReference type="EMBL" id="BARU01012261">
    <property type="protein sequence ID" value="GAH39012.1"/>
    <property type="molecule type" value="Genomic_DNA"/>
</dbReference>
<comment type="caution">
    <text evidence="1">The sequence shown here is derived from an EMBL/GenBank/DDBJ whole genome shotgun (WGS) entry which is preliminary data.</text>
</comment>